<dbReference type="InterPro" id="IPR050239">
    <property type="entry name" value="Sigma-70_RNA_pol_init_factors"/>
</dbReference>
<dbReference type="PROSITE" id="PS00715">
    <property type="entry name" value="SIGMA70_1"/>
    <property type="match status" value="1"/>
</dbReference>
<keyword evidence="4" id="KW-0804">Transcription</keyword>
<keyword evidence="1" id="KW-0805">Transcription regulation</keyword>
<dbReference type="InterPro" id="IPR014284">
    <property type="entry name" value="RNA_pol_sigma-70_dom"/>
</dbReference>
<protein>
    <recommendedName>
        <fullName evidence="5 6">RNA polymerase sigma-70 domain-containing protein</fullName>
    </recommendedName>
</protein>
<sequence length="302" mass="34368">DDGLGFSKRWALIDSMVRNIGYLTMLRLDRRLIIAFDATIKEYLKEIDGSPLLTWEQEKQLATLILEDNDPAARDRMVRSNLRLVVSIAKRYSGKTLTFSDLIEEGNLGLLRAVDTFDPEHGVRFSTYAAWWIKQSIKRALLMNAQPIHIPTYMVELINQWRYIWAELESEKARHPELEEMAEAMSVTVKKAKAIRDIVEVVDAGFQGDSLEEGSGLNDTIPDEHCALPEDALVSDEELKKAISLLSEIEPREAEVLTLRFGLNGELPLTLKEIGKVLGLTRERIRQIQRNGLSKLHELMVD</sequence>
<dbReference type="PANTHER" id="PTHR30603">
    <property type="entry name" value="RNA POLYMERASE SIGMA FACTOR RPO"/>
    <property type="match status" value="1"/>
</dbReference>
<dbReference type="InterPro" id="IPR013325">
    <property type="entry name" value="RNA_pol_sigma_r2"/>
</dbReference>
<dbReference type="InterPro" id="IPR007630">
    <property type="entry name" value="RNA_pol_sigma70_r4"/>
</dbReference>
<dbReference type="InterPro" id="IPR007627">
    <property type="entry name" value="RNA_pol_sigma70_r2"/>
</dbReference>
<feature type="non-terminal residue" evidence="7">
    <location>
        <position position="1"/>
    </location>
</feature>
<keyword evidence="2" id="KW-0731">Sigma factor</keyword>
<dbReference type="AlphaFoldDB" id="A0A0F9A917"/>
<dbReference type="Gene3D" id="1.10.601.10">
    <property type="entry name" value="RNA Polymerase Primary Sigma Factor"/>
    <property type="match status" value="1"/>
</dbReference>
<dbReference type="EMBL" id="LAZR01047242">
    <property type="protein sequence ID" value="KKK94675.1"/>
    <property type="molecule type" value="Genomic_DNA"/>
</dbReference>
<evidence type="ECO:0000259" key="5">
    <source>
        <dbReference type="PROSITE" id="PS00715"/>
    </source>
</evidence>
<feature type="domain" description="RNA polymerase sigma-70" evidence="6">
    <location>
        <begin position="270"/>
        <end position="296"/>
    </location>
</feature>
<dbReference type="PIRSF" id="PIRSF000770">
    <property type="entry name" value="RNA_pol_sigma-SigE/K"/>
    <property type="match status" value="1"/>
</dbReference>
<keyword evidence="3" id="KW-0238">DNA-binding</keyword>
<evidence type="ECO:0000256" key="1">
    <source>
        <dbReference type="ARBA" id="ARBA00023015"/>
    </source>
</evidence>
<evidence type="ECO:0000259" key="6">
    <source>
        <dbReference type="PROSITE" id="PS00716"/>
    </source>
</evidence>
<dbReference type="NCBIfam" id="TIGR02937">
    <property type="entry name" value="sigma70-ECF"/>
    <property type="match status" value="1"/>
</dbReference>
<accession>A0A0F9A917</accession>
<evidence type="ECO:0000256" key="4">
    <source>
        <dbReference type="ARBA" id="ARBA00023163"/>
    </source>
</evidence>
<dbReference type="InterPro" id="IPR000943">
    <property type="entry name" value="RNA_pol_sigma70"/>
</dbReference>
<dbReference type="CDD" id="cd06171">
    <property type="entry name" value="Sigma70_r4"/>
    <property type="match status" value="1"/>
</dbReference>
<gene>
    <name evidence="7" type="ORF">LCGC14_2680490</name>
</gene>
<evidence type="ECO:0000256" key="2">
    <source>
        <dbReference type="ARBA" id="ARBA00023082"/>
    </source>
</evidence>
<dbReference type="GO" id="GO:0003677">
    <property type="term" value="F:DNA binding"/>
    <property type="evidence" value="ECO:0007669"/>
    <property type="project" value="UniProtKB-KW"/>
</dbReference>
<dbReference type="PRINTS" id="PR00046">
    <property type="entry name" value="SIGMA70FCT"/>
</dbReference>
<dbReference type="InterPro" id="IPR036388">
    <property type="entry name" value="WH-like_DNA-bd_sf"/>
</dbReference>
<reference evidence="7" key="1">
    <citation type="journal article" date="2015" name="Nature">
        <title>Complex archaea that bridge the gap between prokaryotes and eukaryotes.</title>
        <authorList>
            <person name="Spang A."/>
            <person name="Saw J.H."/>
            <person name="Jorgensen S.L."/>
            <person name="Zaremba-Niedzwiedzka K."/>
            <person name="Martijn J."/>
            <person name="Lind A.E."/>
            <person name="van Eijk R."/>
            <person name="Schleper C."/>
            <person name="Guy L."/>
            <person name="Ettema T.J."/>
        </authorList>
    </citation>
    <scope>NUCLEOTIDE SEQUENCE</scope>
</reference>
<proteinExistence type="predicted"/>
<dbReference type="Pfam" id="PF04545">
    <property type="entry name" value="Sigma70_r4"/>
    <property type="match status" value="1"/>
</dbReference>
<dbReference type="Pfam" id="PF00140">
    <property type="entry name" value="Sigma70_r1_2"/>
    <property type="match status" value="1"/>
</dbReference>
<evidence type="ECO:0000256" key="3">
    <source>
        <dbReference type="ARBA" id="ARBA00023125"/>
    </source>
</evidence>
<dbReference type="Pfam" id="PF04542">
    <property type="entry name" value="Sigma70_r2"/>
    <property type="match status" value="1"/>
</dbReference>
<comment type="caution">
    <text evidence="7">The sequence shown here is derived from an EMBL/GenBank/DDBJ whole genome shotgun (WGS) entry which is preliminary data.</text>
</comment>
<name>A0A0F9A917_9ZZZZ</name>
<dbReference type="GO" id="GO:0016987">
    <property type="term" value="F:sigma factor activity"/>
    <property type="evidence" value="ECO:0007669"/>
    <property type="project" value="UniProtKB-KW"/>
</dbReference>
<dbReference type="SUPFAM" id="SSF88659">
    <property type="entry name" value="Sigma3 and sigma4 domains of RNA polymerase sigma factors"/>
    <property type="match status" value="2"/>
</dbReference>
<dbReference type="InterPro" id="IPR009042">
    <property type="entry name" value="RNA_pol_sigma70_r1_2"/>
</dbReference>
<feature type="domain" description="RNA polymerase sigma-70" evidence="5">
    <location>
        <begin position="101"/>
        <end position="114"/>
    </location>
</feature>
<dbReference type="PANTHER" id="PTHR30603:SF60">
    <property type="entry name" value="RNA POLYMERASE SIGMA FACTOR RPOD"/>
    <property type="match status" value="1"/>
</dbReference>
<evidence type="ECO:0000313" key="7">
    <source>
        <dbReference type="EMBL" id="KKK94675.1"/>
    </source>
</evidence>
<dbReference type="GO" id="GO:0006352">
    <property type="term" value="P:DNA-templated transcription initiation"/>
    <property type="evidence" value="ECO:0007669"/>
    <property type="project" value="InterPro"/>
</dbReference>
<dbReference type="SUPFAM" id="SSF88946">
    <property type="entry name" value="Sigma2 domain of RNA polymerase sigma factors"/>
    <property type="match status" value="1"/>
</dbReference>
<dbReference type="InterPro" id="IPR013324">
    <property type="entry name" value="RNA_pol_sigma_r3/r4-like"/>
</dbReference>
<dbReference type="Gene3D" id="1.10.10.10">
    <property type="entry name" value="Winged helix-like DNA-binding domain superfamily/Winged helix DNA-binding domain"/>
    <property type="match status" value="2"/>
</dbReference>
<dbReference type="PROSITE" id="PS00716">
    <property type="entry name" value="SIGMA70_2"/>
    <property type="match status" value="1"/>
</dbReference>
<organism evidence="7">
    <name type="scientific">marine sediment metagenome</name>
    <dbReference type="NCBI Taxonomy" id="412755"/>
    <lineage>
        <taxon>unclassified sequences</taxon>
        <taxon>metagenomes</taxon>
        <taxon>ecological metagenomes</taxon>
    </lineage>
</organism>